<dbReference type="Pfam" id="PF00984">
    <property type="entry name" value="UDPG_MGDP_dh"/>
    <property type="match status" value="1"/>
</dbReference>
<dbReference type="InterPro" id="IPR014026">
    <property type="entry name" value="UDP-Glc/GDP-Man_DH_dimer"/>
</dbReference>
<dbReference type="OrthoDB" id="5193947at2"/>
<keyword evidence="13" id="KW-1185">Reference proteome</keyword>
<proteinExistence type="inferred from homology"/>
<dbReference type="GO" id="GO:0051287">
    <property type="term" value="F:NAD binding"/>
    <property type="evidence" value="ECO:0007669"/>
    <property type="project" value="InterPro"/>
</dbReference>
<feature type="binding site" evidence="10">
    <location>
        <position position="34"/>
    </location>
    <ligand>
        <name>NAD(+)</name>
        <dbReference type="ChEBI" id="CHEBI:57540"/>
    </ligand>
</feature>
<dbReference type="Gene3D" id="3.40.50.720">
    <property type="entry name" value="NAD(P)-binding Rossmann-like Domain"/>
    <property type="match status" value="2"/>
</dbReference>
<evidence type="ECO:0000313" key="12">
    <source>
        <dbReference type="EMBL" id="TCJ15257.1"/>
    </source>
</evidence>
<feature type="binding site" evidence="10">
    <location>
        <position position="128"/>
    </location>
    <ligand>
        <name>NAD(+)</name>
        <dbReference type="ChEBI" id="CHEBI:57540"/>
    </ligand>
</feature>
<comment type="pathway">
    <text evidence="1">Nucleotide-sugar biosynthesis; UDP-alpha-D-glucuronate biosynthesis; UDP-alpha-D-glucuronate from UDP-alpha-D-glucose: step 1/1.</text>
</comment>
<comment type="similarity">
    <text evidence="2 7">Belongs to the UDP-glucose/GDP-mannose dehydrogenase family.</text>
</comment>
<dbReference type="EMBL" id="SKBU01000027">
    <property type="protein sequence ID" value="TCJ15257.1"/>
    <property type="molecule type" value="Genomic_DNA"/>
</dbReference>
<feature type="binding site" evidence="9">
    <location>
        <begin position="275"/>
        <end position="279"/>
    </location>
    <ligand>
        <name>substrate</name>
    </ligand>
</feature>
<evidence type="ECO:0000256" key="1">
    <source>
        <dbReference type="ARBA" id="ARBA00004701"/>
    </source>
</evidence>
<comment type="catalytic activity">
    <reaction evidence="6 7">
        <text>UDP-alpha-D-glucose + 2 NAD(+) + H2O = UDP-alpha-D-glucuronate + 2 NADH + 3 H(+)</text>
        <dbReference type="Rhea" id="RHEA:23596"/>
        <dbReference type="ChEBI" id="CHEBI:15377"/>
        <dbReference type="ChEBI" id="CHEBI:15378"/>
        <dbReference type="ChEBI" id="CHEBI:57540"/>
        <dbReference type="ChEBI" id="CHEBI:57945"/>
        <dbReference type="ChEBI" id="CHEBI:58052"/>
        <dbReference type="ChEBI" id="CHEBI:58885"/>
        <dbReference type="EC" id="1.1.1.22"/>
    </reaction>
</comment>
<dbReference type="InterPro" id="IPR036220">
    <property type="entry name" value="UDP-Glc/GDP-Man_DH_C_sf"/>
</dbReference>
<dbReference type="SUPFAM" id="SSF48179">
    <property type="entry name" value="6-phosphogluconate dehydrogenase C-terminal domain-like"/>
    <property type="match status" value="1"/>
</dbReference>
<dbReference type="InterPro" id="IPR001732">
    <property type="entry name" value="UDP-Glc/GDP-Man_DH_N"/>
</dbReference>
<evidence type="ECO:0000256" key="8">
    <source>
        <dbReference type="PIRSR" id="PIRSR500134-1"/>
    </source>
</evidence>
<feature type="binding site" evidence="10">
    <location>
        <position position="88"/>
    </location>
    <ligand>
        <name>NAD(+)</name>
        <dbReference type="ChEBI" id="CHEBI:57540"/>
    </ligand>
</feature>
<keyword evidence="5 7" id="KW-0520">NAD</keyword>
<dbReference type="UniPathway" id="UPA00038">
    <property type="reaction ID" value="UER00491"/>
</dbReference>
<feature type="active site" description="Nucleophile" evidence="8">
    <location>
        <position position="286"/>
    </location>
</feature>
<dbReference type="Proteomes" id="UP000295244">
    <property type="component" value="Unassembled WGS sequence"/>
</dbReference>
<evidence type="ECO:0000313" key="13">
    <source>
        <dbReference type="Proteomes" id="UP000295244"/>
    </source>
</evidence>
<dbReference type="Pfam" id="PF03721">
    <property type="entry name" value="UDPG_MGDP_dh_N"/>
    <property type="match status" value="1"/>
</dbReference>
<dbReference type="PANTHER" id="PTHR43750:SF3">
    <property type="entry name" value="UDP-GLUCOSE 6-DEHYDROGENASE TUAD"/>
    <property type="match status" value="1"/>
</dbReference>
<evidence type="ECO:0000259" key="11">
    <source>
        <dbReference type="SMART" id="SM00984"/>
    </source>
</evidence>
<feature type="binding site" evidence="10">
    <location>
        <position position="166"/>
    </location>
    <ligand>
        <name>NAD(+)</name>
        <dbReference type="ChEBI" id="CHEBI:57540"/>
    </ligand>
</feature>
<reference evidence="12 13" key="1">
    <citation type="submission" date="2019-03" db="EMBL/GenBank/DDBJ databases">
        <title>Whole genome sequence of a novel Rubrobacter taiwanensis strain, isolated from Yellowstone National Park.</title>
        <authorList>
            <person name="Freed S."/>
            <person name="Ramaley R.F."/>
            <person name="Kyndt J.A."/>
        </authorList>
    </citation>
    <scope>NUCLEOTIDE SEQUENCE [LARGE SCALE GENOMIC DNA]</scope>
    <source>
        <strain evidence="12 13">Yellowstone</strain>
    </source>
</reference>
<dbReference type="EC" id="1.1.1.22" evidence="3 7"/>
<feature type="binding site" evidence="9">
    <location>
        <begin position="163"/>
        <end position="166"/>
    </location>
    <ligand>
        <name>substrate</name>
    </ligand>
</feature>
<dbReference type="NCBIfam" id="TIGR03026">
    <property type="entry name" value="NDP-sugDHase"/>
    <property type="match status" value="1"/>
</dbReference>
<name>A0A4R1BDX9_9ACTN</name>
<evidence type="ECO:0000256" key="6">
    <source>
        <dbReference type="ARBA" id="ARBA00047473"/>
    </source>
</evidence>
<dbReference type="SUPFAM" id="SSF51735">
    <property type="entry name" value="NAD(P)-binding Rossmann-fold domains"/>
    <property type="match status" value="1"/>
</dbReference>
<dbReference type="Gene3D" id="1.20.5.100">
    <property type="entry name" value="Cytochrome c1, transmembrane anchor, C-terminal"/>
    <property type="match status" value="1"/>
</dbReference>
<dbReference type="InterPro" id="IPR028357">
    <property type="entry name" value="UDPglc_DH_bac"/>
</dbReference>
<feature type="binding site" evidence="9">
    <location>
        <position position="346"/>
    </location>
    <ligand>
        <name>substrate</name>
    </ligand>
</feature>
<feature type="binding site" evidence="10">
    <location>
        <position position="353"/>
    </location>
    <ligand>
        <name>NAD(+)</name>
        <dbReference type="ChEBI" id="CHEBI:57540"/>
    </ligand>
</feature>
<dbReference type="GO" id="GO:0006065">
    <property type="term" value="P:UDP-glucuronate biosynthetic process"/>
    <property type="evidence" value="ECO:0007669"/>
    <property type="project" value="UniProtKB-UniPathway"/>
</dbReference>
<feature type="domain" description="UDP-glucose/GDP-mannose dehydrogenase C-terminal" evidence="11">
    <location>
        <begin position="339"/>
        <end position="441"/>
    </location>
</feature>
<dbReference type="PIRSF" id="PIRSF500134">
    <property type="entry name" value="UDPglc_DH_bac"/>
    <property type="match status" value="1"/>
</dbReference>
<dbReference type="InterPro" id="IPR036291">
    <property type="entry name" value="NAD(P)-bd_dom_sf"/>
</dbReference>
<dbReference type="AlphaFoldDB" id="A0A4R1BDX9"/>
<sequence>MAERFDVGVVGAGYVGLVTGACMAHIGHTVTCVDKNEGRIENLKRGKLPIYEPQLGEMIARNRKRIRFSTELHPLVREADIVFIAVDTPPGDDGAADLSNVAAVARGIGRSLSEVERERPLIVVNKSTVPVGSGDYVSMLIQEGAEEGPNGEVSYRVVSNPEFLREGSAVYDSLFPDRIVLGAEDREALHTMRELYRPIIEQSFATELDPRPTVAVPFVTTDLASAEMIKYAANAFLATKISFANEIANICERVGADVKSVTAGIGLDHRIGPRFLDAGIGWGGSCFPKDVRALMATAREHEYEPAILAAAVSVNERQRRLVITKLQRDLHTLKGKRVALLGLSFKPNTDDLREAPSLSIARILESRGARVVGYDPVAGKRAAALMPEMKVVFDPYEALKGANAAVLVTEWEELRNLDLERAATLMARPRLLVDGRNAIEPAAARAAGLIYQGFGRE</sequence>
<dbReference type="PANTHER" id="PTHR43750">
    <property type="entry name" value="UDP-GLUCOSE 6-DEHYDROGENASE TUAD"/>
    <property type="match status" value="1"/>
</dbReference>
<dbReference type="Pfam" id="PF03720">
    <property type="entry name" value="UDPG_MGDP_dh_C"/>
    <property type="match status" value="1"/>
</dbReference>
<feature type="binding site" evidence="9">
    <location>
        <position position="283"/>
    </location>
    <ligand>
        <name>substrate</name>
    </ligand>
</feature>
<evidence type="ECO:0000256" key="3">
    <source>
        <dbReference type="ARBA" id="ARBA00012954"/>
    </source>
</evidence>
<dbReference type="InterPro" id="IPR017476">
    <property type="entry name" value="UDP-Glc/GDP-Man"/>
</dbReference>
<protein>
    <recommendedName>
        <fullName evidence="3 7">UDP-glucose 6-dehydrogenase</fullName>
        <ecNumber evidence="3 7">1.1.1.22</ecNumber>
    </recommendedName>
</protein>
<dbReference type="InterPro" id="IPR008927">
    <property type="entry name" value="6-PGluconate_DH-like_C_sf"/>
</dbReference>
<feature type="binding site" evidence="9">
    <location>
        <position position="230"/>
    </location>
    <ligand>
        <name>substrate</name>
    </ligand>
</feature>
<dbReference type="InterPro" id="IPR014027">
    <property type="entry name" value="UDP-Glc/GDP-Man_DH_C"/>
</dbReference>
<dbReference type="RefSeq" id="WP_132692547.1">
    <property type="nucleotide sequence ID" value="NZ_SKBU01000027.1"/>
</dbReference>
<evidence type="ECO:0000256" key="10">
    <source>
        <dbReference type="PIRSR" id="PIRSR500134-3"/>
    </source>
</evidence>
<feature type="binding site" evidence="10">
    <location>
        <position position="289"/>
    </location>
    <ligand>
        <name>NAD(+)</name>
        <dbReference type="ChEBI" id="CHEBI:57540"/>
    </ligand>
</feature>
<dbReference type="SMART" id="SM00984">
    <property type="entry name" value="UDPG_MGDP_dh_C"/>
    <property type="match status" value="1"/>
</dbReference>
<accession>A0A4R1BDX9</accession>
<comment type="caution">
    <text evidence="12">The sequence shown here is derived from an EMBL/GenBank/DDBJ whole genome shotgun (WGS) entry which is preliminary data.</text>
</comment>
<dbReference type="PROSITE" id="PS51257">
    <property type="entry name" value="PROKAR_LIPOPROTEIN"/>
    <property type="match status" value="1"/>
</dbReference>
<evidence type="ECO:0000256" key="9">
    <source>
        <dbReference type="PIRSR" id="PIRSR500134-2"/>
    </source>
</evidence>
<gene>
    <name evidence="12" type="ORF">E0L93_13180</name>
</gene>
<organism evidence="12 13">
    <name type="scientific">Rubrobacter taiwanensis</name>
    <dbReference type="NCBI Taxonomy" id="185139"/>
    <lineage>
        <taxon>Bacteria</taxon>
        <taxon>Bacillati</taxon>
        <taxon>Actinomycetota</taxon>
        <taxon>Rubrobacteria</taxon>
        <taxon>Rubrobacterales</taxon>
        <taxon>Rubrobacteraceae</taxon>
        <taxon>Rubrobacter</taxon>
    </lineage>
</organism>
<keyword evidence="4 7" id="KW-0560">Oxidoreductase</keyword>
<evidence type="ECO:0000256" key="5">
    <source>
        <dbReference type="ARBA" id="ARBA00023027"/>
    </source>
</evidence>
<dbReference type="PIRSF" id="PIRSF000124">
    <property type="entry name" value="UDPglc_GDPman_dh"/>
    <property type="match status" value="1"/>
</dbReference>
<evidence type="ECO:0000256" key="4">
    <source>
        <dbReference type="ARBA" id="ARBA00023002"/>
    </source>
</evidence>
<evidence type="ECO:0000256" key="7">
    <source>
        <dbReference type="PIRNR" id="PIRNR000124"/>
    </source>
</evidence>
<dbReference type="SUPFAM" id="SSF52413">
    <property type="entry name" value="UDP-glucose/GDP-mannose dehydrogenase C-terminal domain"/>
    <property type="match status" value="1"/>
</dbReference>
<dbReference type="GO" id="GO:0000271">
    <property type="term" value="P:polysaccharide biosynthetic process"/>
    <property type="evidence" value="ECO:0007669"/>
    <property type="project" value="InterPro"/>
</dbReference>
<evidence type="ECO:0000256" key="2">
    <source>
        <dbReference type="ARBA" id="ARBA00006601"/>
    </source>
</evidence>
<feature type="binding site" evidence="10">
    <location>
        <position position="39"/>
    </location>
    <ligand>
        <name>NAD(+)</name>
        <dbReference type="ChEBI" id="CHEBI:57540"/>
    </ligand>
</feature>
<dbReference type="GO" id="GO:0003979">
    <property type="term" value="F:UDP-glucose 6-dehydrogenase activity"/>
    <property type="evidence" value="ECO:0007669"/>
    <property type="project" value="UniProtKB-EC"/>
</dbReference>